<dbReference type="InterPro" id="IPR050250">
    <property type="entry name" value="Macrolide_Exporter_MacB"/>
</dbReference>
<keyword evidence="2" id="KW-1003">Cell membrane</keyword>
<proteinExistence type="predicted"/>
<evidence type="ECO:0000256" key="1">
    <source>
        <dbReference type="ARBA" id="ARBA00004651"/>
    </source>
</evidence>
<feature type="transmembrane region" description="Helical" evidence="6">
    <location>
        <begin position="21"/>
        <end position="49"/>
    </location>
</feature>
<evidence type="ECO:0000256" key="4">
    <source>
        <dbReference type="ARBA" id="ARBA00022989"/>
    </source>
</evidence>
<dbReference type="PANTHER" id="PTHR30572">
    <property type="entry name" value="MEMBRANE COMPONENT OF TRANSPORTER-RELATED"/>
    <property type="match status" value="1"/>
</dbReference>
<gene>
    <name evidence="8" type="ORF">GCM10007898_14910</name>
</gene>
<keyword evidence="5 6" id="KW-0472">Membrane</keyword>
<evidence type="ECO:0000256" key="2">
    <source>
        <dbReference type="ARBA" id="ARBA00022475"/>
    </source>
</evidence>
<feature type="domain" description="ABC3 transporter permease C-terminal" evidence="7">
    <location>
        <begin position="266"/>
        <end position="386"/>
    </location>
</feature>
<accession>A0ABQ5XA28</accession>
<sequence>MISFRQIFAMVEMNLSTLPQRLGGCSVLIIGNAGVVAVLISVLAMAVGFTRTVNQTGRPDRVIVLRGGSNSELTSVLSRDAALTIDDAPGVKHDAKGDSIASSESVMVVPVNLPGNNKRISMTVRGVSRNAAMLRPEIHITEGRMFTPGMRELIAGRTIQKQFPGLKVGNRVTIGNGEWQIVGAFDSGGDSHESEVLGDVESVLDALRRKSFTSVTVMLESPGALGAFKSALMSDPTLSVEVVRESDYYAQLSGNLSHLLIVVGLLVGVIMSIGAIFGALNTMYTTVSSRRVEVATLRAMGFDSTNVIISFAVEGIILALFGGLLGALLACLVFNGNAVNTLAGDHTPVVFKLIVTPALVALGLAIAVVIGLVGGLIPAIRSARLPVVAALRQL</sequence>
<dbReference type="RefSeq" id="WP_284331370.1">
    <property type="nucleotide sequence ID" value="NZ_BSOA01000013.1"/>
</dbReference>
<reference evidence="9" key="1">
    <citation type="journal article" date="2019" name="Int. J. Syst. Evol. Microbiol.">
        <title>The Global Catalogue of Microorganisms (GCM) 10K type strain sequencing project: providing services to taxonomists for standard genome sequencing and annotation.</title>
        <authorList>
            <consortium name="The Broad Institute Genomics Platform"/>
            <consortium name="The Broad Institute Genome Sequencing Center for Infectious Disease"/>
            <person name="Wu L."/>
            <person name="Ma J."/>
        </authorList>
    </citation>
    <scope>NUCLEOTIDE SEQUENCE [LARGE SCALE GENOMIC DNA]</scope>
    <source>
        <strain evidence="9">NBRC 111981</strain>
    </source>
</reference>
<dbReference type="InterPro" id="IPR003838">
    <property type="entry name" value="ABC3_permease_C"/>
</dbReference>
<protein>
    <submittedName>
        <fullName evidence="8">Membrane protein</fullName>
    </submittedName>
</protein>
<evidence type="ECO:0000313" key="9">
    <source>
        <dbReference type="Proteomes" id="UP001156627"/>
    </source>
</evidence>
<name>A0ABQ5XA28_9GAMM</name>
<keyword evidence="3 6" id="KW-0812">Transmembrane</keyword>
<comment type="caution">
    <text evidence="8">The sequence shown here is derived from an EMBL/GenBank/DDBJ whole genome shotgun (WGS) entry which is preliminary data.</text>
</comment>
<dbReference type="EMBL" id="BSOA01000013">
    <property type="protein sequence ID" value="GLQ87923.1"/>
    <property type="molecule type" value="Genomic_DNA"/>
</dbReference>
<comment type="subcellular location">
    <subcellularLocation>
        <location evidence="1">Cell membrane</location>
        <topology evidence="1">Multi-pass membrane protein</topology>
    </subcellularLocation>
</comment>
<feature type="transmembrane region" description="Helical" evidence="6">
    <location>
        <begin position="307"/>
        <end position="335"/>
    </location>
</feature>
<feature type="transmembrane region" description="Helical" evidence="6">
    <location>
        <begin position="259"/>
        <end position="280"/>
    </location>
</feature>
<keyword evidence="4 6" id="KW-1133">Transmembrane helix</keyword>
<evidence type="ECO:0000256" key="3">
    <source>
        <dbReference type="ARBA" id="ARBA00022692"/>
    </source>
</evidence>
<evidence type="ECO:0000259" key="7">
    <source>
        <dbReference type="Pfam" id="PF02687"/>
    </source>
</evidence>
<evidence type="ECO:0000256" key="5">
    <source>
        <dbReference type="ARBA" id="ARBA00023136"/>
    </source>
</evidence>
<organism evidence="8 9">
    <name type="scientific">Dyella flagellata</name>
    <dbReference type="NCBI Taxonomy" id="1867833"/>
    <lineage>
        <taxon>Bacteria</taxon>
        <taxon>Pseudomonadati</taxon>
        <taxon>Pseudomonadota</taxon>
        <taxon>Gammaproteobacteria</taxon>
        <taxon>Lysobacterales</taxon>
        <taxon>Rhodanobacteraceae</taxon>
        <taxon>Dyella</taxon>
    </lineage>
</organism>
<feature type="transmembrane region" description="Helical" evidence="6">
    <location>
        <begin position="355"/>
        <end position="377"/>
    </location>
</feature>
<dbReference type="Pfam" id="PF02687">
    <property type="entry name" value="FtsX"/>
    <property type="match status" value="1"/>
</dbReference>
<evidence type="ECO:0000313" key="8">
    <source>
        <dbReference type="EMBL" id="GLQ87923.1"/>
    </source>
</evidence>
<dbReference type="PANTHER" id="PTHR30572:SF15">
    <property type="entry name" value="ABC TRANSPORTER PERMEASE"/>
    <property type="match status" value="1"/>
</dbReference>
<keyword evidence="9" id="KW-1185">Reference proteome</keyword>
<evidence type="ECO:0000256" key="6">
    <source>
        <dbReference type="SAM" id="Phobius"/>
    </source>
</evidence>
<dbReference type="Proteomes" id="UP001156627">
    <property type="component" value="Unassembled WGS sequence"/>
</dbReference>